<evidence type="ECO:0000256" key="7">
    <source>
        <dbReference type="ARBA" id="ARBA00022840"/>
    </source>
</evidence>
<evidence type="ECO:0000256" key="8">
    <source>
        <dbReference type="ARBA" id="ARBA00022917"/>
    </source>
</evidence>
<dbReference type="Pfam" id="PF01406">
    <property type="entry name" value="tRNA-synt_1e"/>
    <property type="match status" value="1"/>
</dbReference>
<dbReference type="FunFam" id="1.20.120.1910:FF:000005">
    <property type="entry name" value="Cysteine-tRNA ligase, putative"/>
    <property type="match status" value="1"/>
</dbReference>
<keyword evidence="4" id="KW-0479">Metal-binding</keyword>
<dbReference type="InterPro" id="IPR015803">
    <property type="entry name" value="Cys-tRNA-ligase"/>
</dbReference>
<dbReference type="EMBL" id="HBUE01013799">
    <property type="protein sequence ID" value="CAG6449734.1"/>
    <property type="molecule type" value="Transcribed_RNA"/>
</dbReference>
<dbReference type="InterPro" id="IPR009080">
    <property type="entry name" value="tRNAsynth_Ia_anticodon-bd"/>
</dbReference>
<dbReference type="AlphaFoldDB" id="A0A8D8A5I5"/>
<feature type="compositionally biased region" description="Basic and acidic residues" evidence="12">
    <location>
        <begin position="647"/>
        <end position="660"/>
    </location>
</feature>
<dbReference type="InterPro" id="IPR024909">
    <property type="entry name" value="Cys-tRNA/MSH_ligase"/>
</dbReference>
<feature type="region of interest" description="Disordered" evidence="12">
    <location>
        <begin position="647"/>
        <end position="677"/>
    </location>
</feature>
<dbReference type="SUPFAM" id="SSF52374">
    <property type="entry name" value="Nucleotidylyl transferase"/>
    <property type="match status" value="1"/>
</dbReference>
<keyword evidence="5" id="KW-0547">Nucleotide-binding</keyword>
<evidence type="ECO:0000256" key="9">
    <source>
        <dbReference type="ARBA" id="ARBA00023146"/>
    </source>
</evidence>
<dbReference type="PANTHER" id="PTHR10890:SF3">
    <property type="entry name" value="CYSTEINE--TRNA LIGASE, CYTOPLASMIC"/>
    <property type="match status" value="1"/>
</dbReference>
<evidence type="ECO:0000256" key="1">
    <source>
        <dbReference type="ARBA" id="ARBA00001947"/>
    </source>
</evidence>
<evidence type="ECO:0000256" key="12">
    <source>
        <dbReference type="SAM" id="MobiDB-lite"/>
    </source>
</evidence>
<dbReference type="Gene3D" id="1.20.120.1910">
    <property type="entry name" value="Cysteine-tRNA ligase, C-terminal anti-codon recognition domain"/>
    <property type="match status" value="1"/>
</dbReference>
<name>A0A8D8A5I5_CULPI</name>
<dbReference type="GO" id="GO:0006423">
    <property type="term" value="P:cysteinyl-tRNA aminoacylation"/>
    <property type="evidence" value="ECO:0007669"/>
    <property type="project" value="InterPro"/>
</dbReference>
<protein>
    <recommendedName>
        <fullName evidence="11">Cysteine--tRNA ligase, cytoplasmic</fullName>
        <ecNumber evidence="2">6.1.1.16</ecNumber>
    </recommendedName>
    <alternativeName>
        <fullName evidence="10">Cysteinyl-tRNA synthetase</fullName>
    </alternativeName>
</protein>
<proteinExistence type="inferred from homology"/>
<keyword evidence="7" id="KW-0067">ATP-binding</keyword>
<dbReference type="GO" id="GO:0005737">
    <property type="term" value="C:cytoplasm"/>
    <property type="evidence" value="ECO:0007669"/>
    <property type="project" value="TreeGrafter"/>
</dbReference>
<evidence type="ECO:0000256" key="2">
    <source>
        <dbReference type="ARBA" id="ARBA00012832"/>
    </source>
</evidence>
<dbReference type="GO" id="GO:0046872">
    <property type="term" value="F:metal ion binding"/>
    <property type="evidence" value="ECO:0007669"/>
    <property type="project" value="UniProtKB-KW"/>
</dbReference>
<sequence length="733" mass="83493">MTKRVQPTWQVPVPARDEPRLRLYNSLTRQKELFVPRDGRNVRWYSCGPTVYDASHMGHARSYISFDILRRVLTDYFGFNVLYVMNITDIDDKIIKRARQNYLYERYVERTSSLEKLLEDNVEVMESFRGNLGRTTDPDKKAMMERMLERLTASVDNLTIAVKSGAEEKVKEAQKQFLEDSRDPLADLLDRKEGSLVSENSIFETLPRYWEDEFHKDMDALNVLPPDVLTRVSEYVPQIVEYIQKIIENGLAYEANGSVYFDVAGFDAREKHHYAKLVPEAYGDAKSLQEGEGDLSGDQSSEKRSANDFALWKCSKAGEPWWDSPWGRGRPGWHIECSAMASDICGDFLDIHTGGVDLKFPHHDNELAQSEAHDNSSEWVKYFLHTGHLTIAGCKMSKSLKNFVTIQQALQKHTATQLRLAFLLHSWKDTLDYSENTMEMAVQYERQLNEFFLNVKDLTRHVVSGKPRDRFNPWTPVESDLQQKLNSSKAAVHEALCDNIDTRTALDAIRDLISYSNVYIRDHKSALNALLLRNIATYITELLHIFGAIVGPRGGIGFPVGGSAGTADLEETVMPYLSALSEFRTAVREQARTLKASEILALCDQIRDDTLPNLGVRLEDRDGAPSALKLVDRELLLKEREAKRAEEARKAAEKERKKAEAAAAAAAKDAQRKINPVDMFRAETDKYSAWDERGLPTHDVEGKEISKGQQKKLQKLQQAQEKRYQEYLESVKG</sequence>
<evidence type="ECO:0000256" key="3">
    <source>
        <dbReference type="ARBA" id="ARBA00022598"/>
    </source>
</evidence>
<dbReference type="SUPFAM" id="SSF47323">
    <property type="entry name" value="Anticodon-binding domain of a subclass of class I aminoacyl-tRNA synthetases"/>
    <property type="match status" value="1"/>
</dbReference>
<dbReference type="InterPro" id="IPR032678">
    <property type="entry name" value="tRNA-synt_1_cat_dom"/>
</dbReference>
<dbReference type="CDD" id="cd00672">
    <property type="entry name" value="CysRS_core"/>
    <property type="match status" value="1"/>
</dbReference>
<dbReference type="GO" id="GO:0005524">
    <property type="term" value="F:ATP binding"/>
    <property type="evidence" value="ECO:0007669"/>
    <property type="project" value="UniProtKB-KW"/>
</dbReference>
<evidence type="ECO:0000256" key="4">
    <source>
        <dbReference type="ARBA" id="ARBA00022723"/>
    </source>
</evidence>
<keyword evidence="9" id="KW-0030">Aminoacyl-tRNA synthetase</keyword>
<comment type="cofactor">
    <cofactor evidence="1">
        <name>Zn(2+)</name>
        <dbReference type="ChEBI" id="CHEBI:29105"/>
    </cofactor>
</comment>
<organism evidence="14">
    <name type="scientific">Culex pipiens</name>
    <name type="common">House mosquito</name>
    <dbReference type="NCBI Taxonomy" id="7175"/>
    <lineage>
        <taxon>Eukaryota</taxon>
        <taxon>Metazoa</taxon>
        <taxon>Ecdysozoa</taxon>
        <taxon>Arthropoda</taxon>
        <taxon>Hexapoda</taxon>
        <taxon>Insecta</taxon>
        <taxon>Pterygota</taxon>
        <taxon>Neoptera</taxon>
        <taxon>Endopterygota</taxon>
        <taxon>Diptera</taxon>
        <taxon>Nematocera</taxon>
        <taxon>Culicoidea</taxon>
        <taxon>Culicidae</taxon>
        <taxon>Culicinae</taxon>
        <taxon>Culicini</taxon>
        <taxon>Culex</taxon>
        <taxon>Culex</taxon>
    </lineage>
</organism>
<dbReference type="HAMAP" id="MF_00041">
    <property type="entry name" value="Cys_tRNA_synth"/>
    <property type="match status" value="1"/>
</dbReference>
<dbReference type="InterPro" id="IPR014729">
    <property type="entry name" value="Rossmann-like_a/b/a_fold"/>
</dbReference>
<dbReference type="NCBIfam" id="TIGR00435">
    <property type="entry name" value="cysS"/>
    <property type="match status" value="1"/>
</dbReference>
<evidence type="ECO:0000256" key="6">
    <source>
        <dbReference type="ARBA" id="ARBA00022833"/>
    </source>
</evidence>
<feature type="compositionally biased region" description="Basic and acidic residues" evidence="12">
    <location>
        <begin position="691"/>
        <end position="706"/>
    </location>
</feature>
<dbReference type="Gene3D" id="3.40.50.620">
    <property type="entry name" value="HUPs"/>
    <property type="match status" value="1"/>
</dbReference>
<evidence type="ECO:0000256" key="11">
    <source>
        <dbReference type="ARBA" id="ARBA00039362"/>
    </source>
</evidence>
<feature type="region of interest" description="Disordered" evidence="12">
    <location>
        <begin position="691"/>
        <end position="717"/>
    </location>
</feature>
<evidence type="ECO:0000256" key="10">
    <source>
        <dbReference type="ARBA" id="ARBA00031499"/>
    </source>
</evidence>
<dbReference type="PRINTS" id="PR00983">
    <property type="entry name" value="TRNASYNTHCYS"/>
</dbReference>
<reference evidence="14" key="1">
    <citation type="submission" date="2021-05" db="EMBL/GenBank/DDBJ databases">
        <authorList>
            <person name="Alioto T."/>
            <person name="Alioto T."/>
            <person name="Gomez Garrido J."/>
        </authorList>
    </citation>
    <scope>NUCLEOTIDE SEQUENCE</scope>
</reference>
<evidence type="ECO:0000313" key="14">
    <source>
        <dbReference type="EMBL" id="CAG6449734.1"/>
    </source>
</evidence>
<dbReference type="EC" id="6.1.1.16" evidence="2"/>
<keyword evidence="6" id="KW-0862">Zinc</keyword>
<evidence type="ECO:0000256" key="5">
    <source>
        <dbReference type="ARBA" id="ARBA00022741"/>
    </source>
</evidence>
<keyword evidence="3 14" id="KW-0436">Ligase</keyword>
<feature type="domain" description="tRNA synthetases class I catalytic" evidence="13">
    <location>
        <begin position="35"/>
        <end position="442"/>
    </location>
</feature>
<dbReference type="PANTHER" id="PTHR10890">
    <property type="entry name" value="CYSTEINYL-TRNA SYNTHETASE"/>
    <property type="match status" value="1"/>
</dbReference>
<accession>A0A8D8A5I5</accession>
<dbReference type="GO" id="GO:0004817">
    <property type="term" value="F:cysteine-tRNA ligase activity"/>
    <property type="evidence" value="ECO:0007669"/>
    <property type="project" value="UniProtKB-EC"/>
</dbReference>
<keyword evidence="8" id="KW-0648">Protein biosynthesis</keyword>
<evidence type="ECO:0000259" key="13">
    <source>
        <dbReference type="Pfam" id="PF01406"/>
    </source>
</evidence>